<evidence type="ECO:0000256" key="4">
    <source>
        <dbReference type="ARBA" id="ARBA00023136"/>
    </source>
</evidence>
<dbReference type="InterPro" id="IPR051533">
    <property type="entry name" value="WaaL-like"/>
</dbReference>
<feature type="transmembrane region" description="Helical" evidence="6">
    <location>
        <begin position="259"/>
        <end position="277"/>
    </location>
</feature>
<feature type="transmembrane region" description="Helical" evidence="6">
    <location>
        <begin position="44"/>
        <end position="63"/>
    </location>
</feature>
<feature type="transmembrane region" description="Helical" evidence="6">
    <location>
        <begin position="200"/>
        <end position="217"/>
    </location>
</feature>
<keyword evidence="4 6" id="KW-0472">Membrane</keyword>
<dbReference type="RefSeq" id="WP_188762578.1">
    <property type="nucleotide sequence ID" value="NZ_BMJM01000005.1"/>
</dbReference>
<sequence>MAQTSVLKPYHRGRKPSALQRFVLGAALIALAAFYGLMSSVLPMRVLAIPAAPILLLFGVILWMLPDIGGTKAELLGKALIWFTGFSVLWPSFVALNAPGLPWITPTRIVIFGALAVFLFNYSTSSEMRQQISESMKSIPWLGKLFWAFWAITTISLVMSATPLWSFNKYINNQIFWTMMFALSAWLSVRKGFAETFSRVMAWSVIFVACVAIVEYSRQSVFWLPWLPGFLKADSELLAQMAQFNGRAGTNLYRVRGTFSGALYFAEYLAIAFPFVVHRLASSRKVSHTLLLVAATLAVALAMIFTNSRSAALAMLLTPLGYCFMLAWRARTQQVTSLAASGVVFAYPMLAGVFAMLVVFWRRLHVMIIGGGQHQGSTDSRATQWAMGWPKIATHPIGHGVGRSGEALGFYNPGSDNPTVDSYMLTLLLEYGPLGLLAFLGIFLVAIWHGFWGFARSRTTDAKVFAPLTVALTNYIIIKLVSSTEINFPIVVIMLGCIMGLVRQQHQADTVTSAAEQAEPETDIRFQAAYRPGGDQPQGQDRMRHGA</sequence>
<keyword evidence="2 6" id="KW-0812">Transmembrane</keyword>
<dbReference type="InterPro" id="IPR007016">
    <property type="entry name" value="O-antigen_ligase-rel_domated"/>
</dbReference>
<feature type="domain" description="O-antigen ligase-related" evidence="7">
    <location>
        <begin position="295"/>
        <end position="440"/>
    </location>
</feature>
<keyword evidence="9" id="KW-1185">Reference proteome</keyword>
<feature type="transmembrane region" description="Helical" evidence="6">
    <location>
        <begin position="75"/>
        <end position="97"/>
    </location>
</feature>
<reference evidence="8" key="2">
    <citation type="submission" date="2020-09" db="EMBL/GenBank/DDBJ databases">
        <authorList>
            <person name="Sun Q."/>
            <person name="Zhou Y."/>
        </authorList>
    </citation>
    <scope>NUCLEOTIDE SEQUENCE</scope>
    <source>
        <strain evidence="8">CGMCC 1.15519</strain>
    </source>
</reference>
<reference evidence="8" key="1">
    <citation type="journal article" date="2014" name="Int. J. Syst. Evol. Microbiol.">
        <title>Complete genome sequence of Corynebacterium casei LMG S-19264T (=DSM 44701T), isolated from a smear-ripened cheese.</title>
        <authorList>
            <consortium name="US DOE Joint Genome Institute (JGI-PGF)"/>
            <person name="Walter F."/>
            <person name="Albersmeier A."/>
            <person name="Kalinowski J."/>
            <person name="Ruckert C."/>
        </authorList>
    </citation>
    <scope>NUCLEOTIDE SEQUENCE</scope>
    <source>
        <strain evidence="8">CGMCC 1.15519</strain>
    </source>
</reference>
<feature type="transmembrane region" description="Helical" evidence="6">
    <location>
        <begin position="431"/>
        <end position="452"/>
    </location>
</feature>
<feature type="transmembrane region" description="Helical" evidence="6">
    <location>
        <begin position="103"/>
        <end position="124"/>
    </location>
</feature>
<dbReference type="PANTHER" id="PTHR37422:SF13">
    <property type="entry name" value="LIPOPOLYSACCHARIDE BIOSYNTHESIS PROTEIN PA4999-RELATED"/>
    <property type="match status" value="1"/>
</dbReference>
<evidence type="ECO:0000313" key="9">
    <source>
        <dbReference type="Proteomes" id="UP000635071"/>
    </source>
</evidence>
<feature type="transmembrane region" description="Helical" evidence="6">
    <location>
        <begin position="171"/>
        <end position="188"/>
    </location>
</feature>
<dbReference type="Pfam" id="PF04932">
    <property type="entry name" value="Wzy_C"/>
    <property type="match status" value="1"/>
</dbReference>
<feature type="transmembrane region" description="Helical" evidence="6">
    <location>
        <begin position="289"/>
        <end position="305"/>
    </location>
</feature>
<proteinExistence type="predicted"/>
<evidence type="ECO:0000259" key="7">
    <source>
        <dbReference type="Pfam" id="PF04932"/>
    </source>
</evidence>
<feature type="transmembrane region" description="Helical" evidence="6">
    <location>
        <begin position="21"/>
        <end position="38"/>
    </location>
</feature>
<dbReference type="EMBL" id="BMJM01000005">
    <property type="protein sequence ID" value="GGE11851.1"/>
    <property type="molecule type" value="Genomic_DNA"/>
</dbReference>
<feature type="region of interest" description="Disordered" evidence="5">
    <location>
        <begin position="527"/>
        <end position="547"/>
    </location>
</feature>
<name>A0A916ZSJ3_9SPHN</name>
<dbReference type="PANTHER" id="PTHR37422">
    <property type="entry name" value="TEICHURONIC ACID BIOSYNTHESIS PROTEIN TUAE"/>
    <property type="match status" value="1"/>
</dbReference>
<protein>
    <recommendedName>
        <fullName evidence="7">O-antigen ligase-related domain-containing protein</fullName>
    </recommendedName>
</protein>
<evidence type="ECO:0000256" key="6">
    <source>
        <dbReference type="SAM" id="Phobius"/>
    </source>
</evidence>
<accession>A0A916ZSJ3</accession>
<evidence type="ECO:0000256" key="2">
    <source>
        <dbReference type="ARBA" id="ARBA00022692"/>
    </source>
</evidence>
<evidence type="ECO:0000256" key="5">
    <source>
        <dbReference type="SAM" id="MobiDB-lite"/>
    </source>
</evidence>
<evidence type="ECO:0000256" key="1">
    <source>
        <dbReference type="ARBA" id="ARBA00004141"/>
    </source>
</evidence>
<evidence type="ECO:0000313" key="8">
    <source>
        <dbReference type="EMBL" id="GGE11851.1"/>
    </source>
</evidence>
<organism evidence="8 9">
    <name type="scientific">Sandarakinorhabdus glacialis</name>
    <dbReference type="NCBI Taxonomy" id="1614636"/>
    <lineage>
        <taxon>Bacteria</taxon>
        <taxon>Pseudomonadati</taxon>
        <taxon>Pseudomonadota</taxon>
        <taxon>Alphaproteobacteria</taxon>
        <taxon>Sphingomonadales</taxon>
        <taxon>Sphingosinicellaceae</taxon>
        <taxon>Sandarakinorhabdus</taxon>
    </lineage>
</organism>
<feature type="transmembrane region" description="Helical" evidence="6">
    <location>
        <begin position="335"/>
        <end position="361"/>
    </location>
</feature>
<dbReference type="GO" id="GO:0016020">
    <property type="term" value="C:membrane"/>
    <property type="evidence" value="ECO:0007669"/>
    <property type="project" value="UniProtKB-SubCell"/>
</dbReference>
<comment type="caution">
    <text evidence="8">The sequence shown here is derived from an EMBL/GenBank/DDBJ whole genome shotgun (WGS) entry which is preliminary data.</text>
</comment>
<feature type="transmembrane region" description="Helical" evidence="6">
    <location>
        <begin position="145"/>
        <end position="165"/>
    </location>
</feature>
<gene>
    <name evidence="8" type="ORF">GCM10011529_17680</name>
</gene>
<dbReference type="AlphaFoldDB" id="A0A916ZSJ3"/>
<feature type="transmembrane region" description="Helical" evidence="6">
    <location>
        <begin position="311"/>
        <end position="328"/>
    </location>
</feature>
<keyword evidence="3 6" id="KW-1133">Transmembrane helix</keyword>
<comment type="subcellular location">
    <subcellularLocation>
        <location evidence="1">Membrane</location>
        <topology evidence="1">Multi-pass membrane protein</topology>
    </subcellularLocation>
</comment>
<dbReference type="Proteomes" id="UP000635071">
    <property type="component" value="Unassembled WGS sequence"/>
</dbReference>
<evidence type="ECO:0000256" key="3">
    <source>
        <dbReference type="ARBA" id="ARBA00022989"/>
    </source>
</evidence>